<comment type="caution">
    <text evidence="2">The sequence shown here is derived from an EMBL/GenBank/DDBJ whole genome shotgun (WGS) entry which is preliminary data.</text>
</comment>
<reference evidence="2 3" key="1">
    <citation type="journal article" date="2021" name="Hortic Res">
        <title>Chromosome-scale assembly of the Dendrobium chrysotoxum genome enhances the understanding of orchid evolution.</title>
        <authorList>
            <person name="Zhang Y."/>
            <person name="Zhang G.Q."/>
            <person name="Zhang D."/>
            <person name="Liu X.D."/>
            <person name="Xu X.Y."/>
            <person name="Sun W.H."/>
            <person name="Yu X."/>
            <person name="Zhu X."/>
            <person name="Wang Z.W."/>
            <person name="Zhao X."/>
            <person name="Zhong W.Y."/>
            <person name="Chen H."/>
            <person name="Yin W.L."/>
            <person name="Huang T."/>
            <person name="Niu S.C."/>
            <person name="Liu Z.J."/>
        </authorList>
    </citation>
    <scope>NUCLEOTIDE SEQUENCE [LARGE SCALE GENOMIC DNA]</scope>
    <source>
        <strain evidence="2">Lindl</strain>
    </source>
</reference>
<proteinExistence type="predicted"/>
<feature type="transmembrane region" description="Helical" evidence="1">
    <location>
        <begin position="6"/>
        <end position="23"/>
    </location>
</feature>
<dbReference type="AlphaFoldDB" id="A0AAV7FIG3"/>
<name>A0AAV7FIG3_DENCH</name>
<sequence length="113" mass="13447">MDPRSRVLSWMLYLVLPLMLIFWRSKRLHLGGYQLCGSPERRSCHFRHHSIGFFPSRRPSLDSIRRFFFNLKLTADFSITLLDSSHVLIKLLNDMDYSRVFCHISYLVFIIVP</sequence>
<keyword evidence="3" id="KW-1185">Reference proteome</keyword>
<keyword evidence="1" id="KW-0472">Membrane</keyword>
<protein>
    <submittedName>
        <fullName evidence="2">Uncharacterized protein</fullName>
    </submittedName>
</protein>
<dbReference type="Proteomes" id="UP000775213">
    <property type="component" value="Unassembled WGS sequence"/>
</dbReference>
<evidence type="ECO:0000313" key="2">
    <source>
        <dbReference type="EMBL" id="KAH0433801.1"/>
    </source>
</evidence>
<keyword evidence="1" id="KW-1133">Transmembrane helix</keyword>
<gene>
    <name evidence="2" type="ORF">IEQ34_026932</name>
</gene>
<keyword evidence="1" id="KW-0812">Transmembrane</keyword>
<evidence type="ECO:0000313" key="3">
    <source>
        <dbReference type="Proteomes" id="UP000775213"/>
    </source>
</evidence>
<evidence type="ECO:0000256" key="1">
    <source>
        <dbReference type="SAM" id="Phobius"/>
    </source>
</evidence>
<dbReference type="EMBL" id="JAGFBR010000806">
    <property type="protein sequence ID" value="KAH0433801.1"/>
    <property type="molecule type" value="Genomic_DNA"/>
</dbReference>
<accession>A0AAV7FIG3</accession>
<organism evidence="2 3">
    <name type="scientific">Dendrobium chrysotoxum</name>
    <name type="common">Orchid</name>
    <dbReference type="NCBI Taxonomy" id="161865"/>
    <lineage>
        <taxon>Eukaryota</taxon>
        <taxon>Viridiplantae</taxon>
        <taxon>Streptophyta</taxon>
        <taxon>Embryophyta</taxon>
        <taxon>Tracheophyta</taxon>
        <taxon>Spermatophyta</taxon>
        <taxon>Magnoliopsida</taxon>
        <taxon>Liliopsida</taxon>
        <taxon>Asparagales</taxon>
        <taxon>Orchidaceae</taxon>
        <taxon>Epidendroideae</taxon>
        <taxon>Malaxideae</taxon>
        <taxon>Dendrobiinae</taxon>
        <taxon>Dendrobium</taxon>
    </lineage>
</organism>